<proteinExistence type="predicted"/>
<dbReference type="RefSeq" id="WP_066783967.1">
    <property type="nucleotide sequence ID" value="NZ_CP014806.1"/>
</dbReference>
<evidence type="ECO:0000313" key="1">
    <source>
        <dbReference type="EMBL" id="AMW97949.1"/>
    </source>
</evidence>
<organism evidence="1 2">
    <name type="scientific">Rummeliibacillus stabekisii</name>
    <dbReference type="NCBI Taxonomy" id="241244"/>
    <lineage>
        <taxon>Bacteria</taxon>
        <taxon>Bacillati</taxon>
        <taxon>Bacillota</taxon>
        <taxon>Bacilli</taxon>
        <taxon>Bacillales</taxon>
        <taxon>Caryophanaceae</taxon>
        <taxon>Rummeliibacillus</taxon>
    </lineage>
</organism>
<reference evidence="1 2" key="1">
    <citation type="journal article" date="2016" name="Genome Announc.">
        <title>Whole-Genome Sequence of Rummeliibacillus stabekisii Strain PP9 Isolated from Antarctic Soil.</title>
        <authorList>
            <person name="da Mota F.F."/>
            <person name="Vollu R.E."/>
            <person name="Jurelevicius D."/>
            <person name="Seldin L."/>
        </authorList>
    </citation>
    <scope>NUCLEOTIDE SEQUENCE [LARGE SCALE GENOMIC DNA]</scope>
    <source>
        <strain evidence="1 2">PP9</strain>
    </source>
</reference>
<dbReference type="Proteomes" id="UP000076021">
    <property type="component" value="Chromosome"/>
</dbReference>
<dbReference type="AlphaFoldDB" id="A0A143H928"/>
<sequence>MEEIFVKEWFSKQLRQIFHVYPQASNIAIEVIDLNHPVLEQYMQLIQKKWRLRLATSAFVCIYHDAKDNQWEATFICKKNSVLFELWKKNDEVIAYETYK</sequence>
<dbReference type="EMBL" id="CP014806">
    <property type="protein sequence ID" value="AMW97949.1"/>
    <property type="molecule type" value="Genomic_DNA"/>
</dbReference>
<dbReference type="KEGG" id="rst:ATY39_00110"/>
<protein>
    <submittedName>
        <fullName evidence="1">Uncharacterized protein</fullName>
    </submittedName>
</protein>
<name>A0A143H928_9BACL</name>
<gene>
    <name evidence="1" type="ORF">ATY39_00110</name>
</gene>
<dbReference type="STRING" id="241244.ATY39_00110"/>
<reference evidence="2" key="2">
    <citation type="submission" date="2016-03" db="EMBL/GenBank/DDBJ databases">
        <authorList>
            <person name="Ploux O."/>
        </authorList>
    </citation>
    <scope>NUCLEOTIDE SEQUENCE [LARGE SCALE GENOMIC DNA]</scope>
    <source>
        <strain evidence="2">PP9</strain>
    </source>
</reference>
<dbReference type="OrthoDB" id="2455148at2"/>
<evidence type="ECO:0000313" key="2">
    <source>
        <dbReference type="Proteomes" id="UP000076021"/>
    </source>
</evidence>
<accession>A0A143H928</accession>
<keyword evidence="2" id="KW-1185">Reference proteome</keyword>